<reference evidence="1 2" key="1">
    <citation type="submission" date="2016-05" db="EMBL/GenBank/DDBJ databases">
        <title>Genome sequencing reveals origins of a unique bacterial endosymbiosis in the earliest lineages of terrestrial Fungi.</title>
        <authorList>
            <consortium name="DOE Joint Genome Institute"/>
            <person name="Uehling J."/>
            <person name="Gryganskyi A."/>
            <person name="Hameed K."/>
            <person name="Tschaplinski T."/>
            <person name="Misztal P."/>
            <person name="Wu S."/>
            <person name="Desiro A."/>
            <person name="Vande Pol N."/>
            <person name="Du Z.-Y."/>
            <person name="Zienkiewicz A."/>
            <person name="Zienkiewicz K."/>
            <person name="Morin E."/>
            <person name="Tisserant E."/>
            <person name="Splivallo R."/>
            <person name="Hainaut M."/>
            <person name="Henrissat B."/>
            <person name="Ohm R."/>
            <person name="Kuo A."/>
            <person name="Yan J."/>
            <person name="Lipzen A."/>
            <person name="Nolan M."/>
            <person name="Labutti K."/>
            <person name="Barry K."/>
            <person name="Goldstein A."/>
            <person name="Labbe J."/>
            <person name="Schadt C."/>
            <person name="Tuskan G."/>
            <person name="Grigoriev I."/>
            <person name="Martin F."/>
            <person name="Vilgalys R."/>
            <person name="Bonito G."/>
        </authorList>
    </citation>
    <scope>NUCLEOTIDE SEQUENCE [LARGE SCALE GENOMIC DNA]</scope>
    <source>
        <strain evidence="1 2">AG-77</strain>
    </source>
</reference>
<keyword evidence="2" id="KW-1185">Reference proteome</keyword>
<evidence type="ECO:0000313" key="1">
    <source>
        <dbReference type="EMBL" id="OAQ35455.1"/>
    </source>
</evidence>
<name>A0A197KD68_9FUNG</name>
<dbReference type="AlphaFoldDB" id="A0A197KD68"/>
<organism evidence="1 2">
    <name type="scientific">Linnemannia elongata AG-77</name>
    <dbReference type="NCBI Taxonomy" id="1314771"/>
    <lineage>
        <taxon>Eukaryota</taxon>
        <taxon>Fungi</taxon>
        <taxon>Fungi incertae sedis</taxon>
        <taxon>Mucoromycota</taxon>
        <taxon>Mortierellomycotina</taxon>
        <taxon>Mortierellomycetes</taxon>
        <taxon>Mortierellales</taxon>
        <taxon>Mortierellaceae</taxon>
        <taxon>Linnemannia</taxon>
    </lineage>
</organism>
<gene>
    <name evidence="1" type="ORF">K457DRAFT_13370</name>
</gene>
<dbReference type="EMBL" id="KV442014">
    <property type="protein sequence ID" value="OAQ35455.1"/>
    <property type="molecule type" value="Genomic_DNA"/>
</dbReference>
<proteinExistence type="predicted"/>
<protein>
    <submittedName>
        <fullName evidence="1">Uncharacterized protein</fullName>
    </submittedName>
</protein>
<sequence length="161" mass="17311">MAQPLGKAIVSSKTSIIAAAPAAATKSHLSTIRERVPQWNGSTAVSVGQKTCRRWHGASPVTLVETAAAMKRTQCINLGCKHTSPFTQTDNNNNGNNGGSAPVNNQITDGMQSKHMCRPCGAKNVPMTKWCMSCRRCRVCCGKPVFNSDHIHPDLVIPRSI</sequence>
<accession>A0A197KD68</accession>
<evidence type="ECO:0000313" key="2">
    <source>
        <dbReference type="Proteomes" id="UP000078512"/>
    </source>
</evidence>
<dbReference type="Proteomes" id="UP000078512">
    <property type="component" value="Unassembled WGS sequence"/>
</dbReference>